<dbReference type="STRING" id="1469144.LI90_3147"/>
<reference evidence="6" key="1">
    <citation type="submission" date="2015-02" db="EMBL/GenBank/DDBJ databases">
        <title>Physiological reanalysis, assessment of diazotrophy, and genome sequences of multiple isolates of Streptomyces thermoautotrophicus.</title>
        <authorList>
            <person name="MacKellar D.C."/>
            <person name="Lieber L."/>
            <person name="Norman J."/>
            <person name="Bolger A."/>
            <person name="Tobin C."/>
            <person name="Murray J.W."/>
            <person name="Friesen M."/>
            <person name="Prell J."/>
        </authorList>
    </citation>
    <scope>NUCLEOTIDE SEQUENCE [LARGE SCALE GENOMIC DNA]</scope>
    <source>
        <strain evidence="6">UBT1</strain>
    </source>
</reference>
<evidence type="ECO:0000313" key="4">
    <source>
        <dbReference type="EMBL" id="KWX09079.1"/>
    </source>
</evidence>
<evidence type="ECO:0000313" key="5">
    <source>
        <dbReference type="Proteomes" id="UP000070188"/>
    </source>
</evidence>
<dbReference type="SUPFAM" id="SSF55008">
    <property type="entry name" value="HMA, heavy metal-associated domain"/>
    <property type="match status" value="1"/>
</dbReference>
<sequence>MMKNTPRTFVGTATFRVNNMSCGHCERALVQEISQVDGVDQVIVDLPNGTVTVVAARPVDRADIAAAVEEAGYALLP</sequence>
<dbReference type="CDD" id="cd00371">
    <property type="entry name" value="HMA"/>
    <property type="match status" value="1"/>
</dbReference>
<dbReference type="Proteomes" id="UP000070598">
    <property type="component" value="Unassembled WGS sequence"/>
</dbReference>
<feature type="domain" description="HMA" evidence="1">
    <location>
        <begin position="11"/>
        <end position="76"/>
    </location>
</feature>
<reference evidence="2" key="3">
    <citation type="submission" date="2015-04" db="EMBL/GenBank/DDBJ databases">
        <title>Physiological reanalysis, assessment of diazotrophy, and genome sequences of multiple isolates of Streptomyces thermoautotrophicus.</title>
        <authorList>
            <person name="MacKellar D.C."/>
            <person name="Lieber L."/>
            <person name="Norman J."/>
            <person name="Bolger A."/>
            <person name="Tobin C."/>
            <person name="Murray J.W."/>
            <person name="Woodward J."/>
            <person name="Friesen M."/>
            <person name="Prell J."/>
        </authorList>
    </citation>
    <scope>NUCLEOTIDE SEQUENCE [LARGE SCALE GENOMIC DNA]</scope>
    <source>
        <strain evidence="2">H1</strain>
    </source>
</reference>
<dbReference type="Proteomes" id="UP000070659">
    <property type="component" value="Unassembled WGS sequence"/>
</dbReference>
<dbReference type="PROSITE" id="PS50846">
    <property type="entry name" value="HMA_2"/>
    <property type="match status" value="1"/>
</dbReference>
<dbReference type="InterPro" id="IPR036163">
    <property type="entry name" value="HMA_dom_sf"/>
</dbReference>
<proteinExistence type="predicted"/>
<accession>A0A132MW20</accession>
<dbReference type="Proteomes" id="UP000070188">
    <property type="component" value="Unassembled WGS sequence"/>
</dbReference>
<evidence type="ECO:0000259" key="1">
    <source>
        <dbReference type="PROSITE" id="PS50846"/>
    </source>
</evidence>
<evidence type="ECO:0000313" key="2">
    <source>
        <dbReference type="EMBL" id="KWX02108.1"/>
    </source>
</evidence>
<dbReference type="EMBL" id="JYIK01000892">
    <property type="protein sequence ID" value="KWX09079.1"/>
    <property type="molecule type" value="Genomic_DNA"/>
</dbReference>
<dbReference type="InterPro" id="IPR006121">
    <property type="entry name" value="HMA_dom"/>
</dbReference>
<protein>
    <submittedName>
        <fullName evidence="2">Copper ion binding protein</fullName>
    </submittedName>
    <submittedName>
        <fullName evidence="3">Copper-transporting ATPase</fullName>
    </submittedName>
</protein>
<comment type="caution">
    <text evidence="2">The sequence shown here is derived from an EMBL/GenBank/DDBJ whole genome shotgun (WGS) entry which is preliminary data.</text>
</comment>
<dbReference type="RefSeq" id="WP_066888969.1">
    <property type="nucleotide sequence ID" value="NZ_CP171739.1"/>
</dbReference>
<reference evidence="3 7" key="2">
    <citation type="submission" date="2015-02" db="EMBL/GenBank/DDBJ databases">
        <title>Physiological reanalysis, assessment of diazotrophy, and genome sequences of multiple isolates of Streptomyces thermoautotrophicus.</title>
        <authorList>
            <person name="MacKellar D.C."/>
            <person name="Lieber L."/>
            <person name="Norman J."/>
            <person name="Bolger A."/>
            <person name="Tobin C."/>
            <person name="Murray J.W."/>
            <person name="Prell J."/>
        </authorList>
    </citation>
    <scope>NUCLEOTIDE SEQUENCE [LARGE SCALE GENOMIC DNA]</scope>
    <source>
        <strain evidence="3 7">UBT1</strain>
    </source>
</reference>
<dbReference type="OrthoDB" id="9813965at2"/>
<name>A0A132MW20_9ACTN</name>
<evidence type="ECO:0000313" key="7">
    <source>
        <dbReference type="Proteomes" id="UP000070659"/>
    </source>
</evidence>
<evidence type="ECO:0000313" key="6">
    <source>
        <dbReference type="Proteomes" id="UP000070598"/>
    </source>
</evidence>
<dbReference type="AlphaFoldDB" id="A0A132MW20"/>
<dbReference type="Gene3D" id="3.30.70.100">
    <property type="match status" value="1"/>
</dbReference>
<keyword evidence="5" id="KW-1185">Reference proteome</keyword>
<dbReference type="Pfam" id="PF00403">
    <property type="entry name" value="HMA"/>
    <property type="match status" value="1"/>
</dbReference>
<dbReference type="EMBL" id="LAXD01000001">
    <property type="protein sequence ID" value="KWX02108.1"/>
    <property type="molecule type" value="Genomic_DNA"/>
</dbReference>
<evidence type="ECO:0000313" key="3">
    <source>
        <dbReference type="EMBL" id="KWX03344.1"/>
    </source>
</evidence>
<dbReference type="EMBL" id="JYIJ01000017">
    <property type="protein sequence ID" value="KWX03344.1"/>
    <property type="molecule type" value="Genomic_DNA"/>
</dbReference>
<organism evidence="2 5">
    <name type="scientific">Carbonactinospora thermoautotrophica</name>
    <dbReference type="NCBI Taxonomy" id="1469144"/>
    <lineage>
        <taxon>Bacteria</taxon>
        <taxon>Bacillati</taxon>
        <taxon>Actinomycetota</taxon>
        <taxon>Actinomycetes</taxon>
        <taxon>Kitasatosporales</taxon>
        <taxon>Carbonactinosporaceae</taxon>
        <taxon>Carbonactinospora</taxon>
    </lineage>
</organism>
<dbReference type="PATRIC" id="fig|1469144.10.peg.3391"/>
<reference evidence="5" key="4">
    <citation type="submission" date="2015-04" db="EMBL/GenBank/DDBJ databases">
        <title>Physiological reanalysis, assessment of diazotrophy, and genome sequences of multiple isolates of Streptomyces thermoautotrophicus.</title>
        <authorList>
            <person name="MacKellar D.C."/>
            <person name="Lieber L."/>
            <person name="Norman J."/>
            <person name="Bolger A."/>
            <person name="Tobin C."/>
            <person name="Murray J.W."/>
            <person name="Chang R."/>
            <person name="Ford T."/>
            <person name="Nguyen P.Q."/>
            <person name="Woodward J."/>
            <person name="Permingeat H."/>
            <person name="Joshi N.S."/>
            <person name="Silver P.A."/>
            <person name="Usadel B."/>
            <person name="Rutherford A.W."/>
            <person name="Friesen M."/>
            <person name="Prell J."/>
        </authorList>
    </citation>
    <scope>NUCLEOTIDE SEQUENCE [LARGE SCALE GENOMIC DNA]</scope>
    <source>
        <strain evidence="5">H1</strain>
    </source>
</reference>
<dbReference type="GO" id="GO:0046872">
    <property type="term" value="F:metal ion binding"/>
    <property type="evidence" value="ECO:0007669"/>
    <property type="project" value="InterPro"/>
</dbReference>
<gene>
    <name evidence="2" type="ORF">LI90_3147</name>
    <name evidence="3" type="ORF">TH66_10275</name>
    <name evidence="4" type="ORF">TR74_11785</name>
</gene>